<name>A0A1Z5IUY8_9LACO</name>
<dbReference type="RefSeq" id="WP_089120711.1">
    <property type="nucleotide sequence ID" value="NZ_BCMI01000005.1"/>
</dbReference>
<comment type="caution">
    <text evidence="1">The sequence shown here is derived from an EMBL/GenBank/DDBJ whole genome shotgun (WGS) entry which is preliminary data.</text>
</comment>
<sequence length="108" mass="11674">MNSTLKLTIKNIEKKTPNTLLVTLTYTPRNDSAIYTSVVSYTDVEAQEDSTSVVASVGVAVTNLRSILEDQTLDALHGALKLILGSPHSLNDDAIKKYIGKSLEVKAL</sequence>
<proteinExistence type="predicted"/>
<reference evidence="1 2" key="1">
    <citation type="submission" date="2015-11" db="EMBL/GenBank/DDBJ databases">
        <title>Draft genome sequences of new species of the genus Lactobacillus isolated from orchardgrass silage.</title>
        <authorList>
            <person name="Tohno M."/>
            <person name="Tanizawa Y."/>
            <person name="Arita M."/>
        </authorList>
    </citation>
    <scope>NUCLEOTIDE SEQUENCE [LARGE SCALE GENOMIC DNA]</scope>
    <source>
        <strain evidence="1 2">IWT25</strain>
    </source>
</reference>
<organism evidence="1 2">
    <name type="scientific">Secundilactobacillus pentosiphilus</name>
    <dbReference type="NCBI Taxonomy" id="1714682"/>
    <lineage>
        <taxon>Bacteria</taxon>
        <taxon>Bacillati</taxon>
        <taxon>Bacillota</taxon>
        <taxon>Bacilli</taxon>
        <taxon>Lactobacillales</taxon>
        <taxon>Lactobacillaceae</taxon>
        <taxon>Secundilactobacillus</taxon>
    </lineage>
</organism>
<evidence type="ECO:0000313" key="1">
    <source>
        <dbReference type="EMBL" id="GAX05402.1"/>
    </source>
</evidence>
<evidence type="ECO:0000313" key="2">
    <source>
        <dbReference type="Proteomes" id="UP000198414"/>
    </source>
</evidence>
<dbReference type="Proteomes" id="UP000198414">
    <property type="component" value="Unassembled WGS sequence"/>
</dbReference>
<gene>
    <name evidence="1" type="ORF">IWT25_00706</name>
</gene>
<accession>A0A1Z5IUY8</accession>
<dbReference type="EMBL" id="BCMI01000005">
    <property type="protein sequence ID" value="GAX05402.1"/>
    <property type="molecule type" value="Genomic_DNA"/>
</dbReference>
<protein>
    <submittedName>
        <fullName evidence="1">Uncharacterized protein</fullName>
    </submittedName>
</protein>
<dbReference type="AlphaFoldDB" id="A0A1Z5IUY8"/>